<dbReference type="SUPFAM" id="SSF49899">
    <property type="entry name" value="Concanavalin A-like lectins/glucanases"/>
    <property type="match status" value="1"/>
</dbReference>
<dbReference type="SUPFAM" id="SSF56112">
    <property type="entry name" value="Protein kinase-like (PK-like)"/>
    <property type="match status" value="2"/>
</dbReference>
<evidence type="ECO:0000313" key="6">
    <source>
        <dbReference type="EMBL" id="KAJ7336065.1"/>
    </source>
</evidence>
<dbReference type="Pfam" id="PF07714">
    <property type="entry name" value="PK_Tyr_Ser-Thr"/>
    <property type="match status" value="2"/>
</dbReference>
<feature type="region of interest" description="Disordered" evidence="3">
    <location>
        <begin position="592"/>
        <end position="630"/>
    </location>
</feature>
<dbReference type="Pfam" id="PF13385">
    <property type="entry name" value="Laminin_G_3"/>
    <property type="match status" value="1"/>
</dbReference>
<dbReference type="GO" id="GO:0043235">
    <property type="term" value="C:receptor complex"/>
    <property type="evidence" value="ECO:0007669"/>
    <property type="project" value="TreeGrafter"/>
</dbReference>
<dbReference type="InterPro" id="IPR006558">
    <property type="entry name" value="LamG-like"/>
</dbReference>
<keyword evidence="1" id="KW-0732">Signal</keyword>
<dbReference type="AlphaFoldDB" id="A0A9W9YDY9"/>
<keyword evidence="4" id="KW-0812">Transmembrane</keyword>
<name>A0A9W9YDY9_9CNID</name>
<sequence>MAVLGHWLLNGHDEDISLKGSPSFIEGRCLGSKALFLNQSNSFARTPIINLNGRSFTIAFWIKQTRWVLDELAAIYSDDWWDPWQFQLSTQNQEIIISRHAKGYEDHVSLGGTKVTLDTWTHVAVTWEHVTGSVLIYADGKEIGKRLYPARTKFFEPTGNPYQIGNVGSEGGNNQFYGSVMDLYVFGTALSLDQINKLRGPVAFLQEYGKKLAPLNVLMLSVKMVEFGVSYYRKHDQGSNREDRYCRMGTSLEGTCPVLRYTVYYREVLSPAIKSKWHLLTANRNTTSYTLHLNCRKEYDIAVTSLTTYTESALNDSKIWSFKIGGDKNNTINIASSRPTNFEKSPASESGNVVSSSQLAGLVAGLGVLLIIIVTFVIIFSLRRKARKNKQLTHRARRSKSTIIPLWRWEVLPEQVVFKEEIGRGAFGKVLKGTFKESPGIDVFYEPRTQIVDFKAGLTVAIKVLGEKTDEEARNQFLEEIELMKVIGSHRNVVNMLGCWVKSDPIFLLLEYVPYGDLLHWLRKQRMQKSYQRHYYNDGNHLTVHLDIDDESKALLVENEQENMELAYCDKPAMNLTNKDVLDSQENTVEGAEIGEEGRSLNDCDKESTPVSQNDRHGKEQSEEGFRSEGSPLLCVANSARNAARNVLLGEDRVVKISDFGLMRQTHEDVYKLKKGKKIPVKWLAPEALYNSEYTTKSDV</sequence>
<feature type="transmembrane region" description="Helical" evidence="4">
    <location>
        <begin position="359"/>
        <end position="382"/>
    </location>
</feature>
<dbReference type="InterPro" id="IPR000719">
    <property type="entry name" value="Prot_kinase_dom"/>
</dbReference>
<dbReference type="PANTHER" id="PTHR24416:SF583">
    <property type="entry name" value="RECEPTOR PROTEIN-TYROSINE KINASE"/>
    <property type="match status" value="1"/>
</dbReference>
<dbReference type="Gene3D" id="3.30.200.20">
    <property type="entry name" value="Phosphorylase Kinase, domain 1"/>
    <property type="match status" value="1"/>
</dbReference>
<evidence type="ECO:0000313" key="7">
    <source>
        <dbReference type="Proteomes" id="UP001163046"/>
    </source>
</evidence>
<evidence type="ECO:0000256" key="4">
    <source>
        <dbReference type="SAM" id="Phobius"/>
    </source>
</evidence>
<evidence type="ECO:0000256" key="1">
    <source>
        <dbReference type="ARBA" id="ARBA00022729"/>
    </source>
</evidence>
<dbReference type="GO" id="GO:0007169">
    <property type="term" value="P:cell surface receptor protein tyrosine kinase signaling pathway"/>
    <property type="evidence" value="ECO:0007669"/>
    <property type="project" value="TreeGrafter"/>
</dbReference>
<reference evidence="6" key="1">
    <citation type="submission" date="2023-01" db="EMBL/GenBank/DDBJ databases">
        <title>Genome assembly of the deep-sea coral Lophelia pertusa.</title>
        <authorList>
            <person name="Herrera S."/>
            <person name="Cordes E."/>
        </authorList>
    </citation>
    <scope>NUCLEOTIDE SEQUENCE</scope>
    <source>
        <strain evidence="6">USNM1676648</strain>
        <tissue evidence="6">Polyp</tissue>
    </source>
</reference>
<dbReference type="InterPro" id="IPR050122">
    <property type="entry name" value="RTK"/>
</dbReference>
<dbReference type="GO" id="GO:0005886">
    <property type="term" value="C:plasma membrane"/>
    <property type="evidence" value="ECO:0007669"/>
    <property type="project" value="TreeGrafter"/>
</dbReference>
<dbReference type="Proteomes" id="UP001163046">
    <property type="component" value="Unassembled WGS sequence"/>
</dbReference>
<feature type="domain" description="Protein kinase" evidence="5">
    <location>
        <begin position="416"/>
        <end position="700"/>
    </location>
</feature>
<keyword evidence="4" id="KW-0472">Membrane</keyword>
<dbReference type="InterPro" id="IPR036116">
    <property type="entry name" value="FN3_sf"/>
</dbReference>
<protein>
    <recommendedName>
        <fullName evidence="5">Protein kinase domain-containing protein</fullName>
    </recommendedName>
</protein>
<dbReference type="Gene3D" id="1.10.510.10">
    <property type="entry name" value="Transferase(Phosphotransferase) domain 1"/>
    <property type="match status" value="1"/>
</dbReference>
<dbReference type="PANTHER" id="PTHR24416">
    <property type="entry name" value="TYROSINE-PROTEIN KINASE RECEPTOR"/>
    <property type="match status" value="1"/>
</dbReference>
<dbReference type="Gene3D" id="2.60.120.200">
    <property type="match status" value="1"/>
</dbReference>
<dbReference type="SMART" id="SM00560">
    <property type="entry name" value="LamGL"/>
    <property type="match status" value="1"/>
</dbReference>
<dbReference type="SUPFAM" id="SSF49265">
    <property type="entry name" value="Fibronectin type III"/>
    <property type="match status" value="1"/>
</dbReference>
<dbReference type="GO" id="GO:0005524">
    <property type="term" value="F:ATP binding"/>
    <property type="evidence" value="ECO:0007669"/>
    <property type="project" value="InterPro"/>
</dbReference>
<dbReference type="PROSITE" id="PS50011">
    <property type="entry name" value="PROTEIN_KINASE_DOM"/>
    <property type="match status" value="1"/>
</dbReference>
<keyword evidence="7" id="KW-1185">Reference proteome</keyword>
<evidence type="ECO:0000256" key="3">
    <source>
        <dbReference type="SAM" id="MobiDB-lite"/>
    </source>
</evidence>
<dbReference type="InterPro" id="IPR013320">
    <property type="entry name" value="ConA-like_dom_sf"/>
</dbReference>
<keyword evidence="2" id="KW-1015">Disulfide bond</keyword>
<evidence type="ECO:0000256" key="2">
    <source>
        <dbReference type="ARBA" id="ARBA00023157"/>
    </source>
</evidence>
<feature type="compositionally biased region" description="Basic and acidic residues" evidence="3">
    <location>
        <begin position="596"/>
        <end position="627"/>
    </location>
</feature>
<dbReference type="InterPro" id="IPR011009">
    <property type="entry name" value="Kinase-like_dom_sf"/>
</dbReference>
<dbReference type="OrthoDB" id="5980983at2759"/>
<gene>
    <name evidence="6" type="ORF">OS493_013442</name>
</gene>
<comment type="caution">
    <text evidence="6">The sequence shown here is derived from an EMBL/GenBank/DDBJ whole genome shotgun (WGS) entry which is preliminary data.</text>
</comment>
<dbReference type="GO" id="GO:0004714">
    <property type="term" value="F:transmembrane receptor protein tyrosine kinase activity"/>
    <property type="evidence" value="ECO:0007669"/>
    <property type="project" value="TreeGrafter"/>
</dbReference>
<evidence type="ECO:0000259" key="5">
    <source>
        <dbReference type="PROSITE" id="PS50011"/>
    </source>
</evidence>
<dbReference type="EMBL" id="MU827783">
    <property type="protein sequence ID" value="KAJ7336065.1"/>
    <property type="molecule type" value="Genomic_DNA"/>
</dbReference>
<organism evidence="6 7">
    <name type="scientific">Desmophyllum pertusum</name>
    <dbReference type="NCBI Taxonomy" id="174260"/>
    <lineage>
        <taxon>Eukaryota</taxon>
        <taxon>Metazoa</taxon>
        <taxon>Cnidaria</taxon>
        <taxon>Anthozoa</taxon>
        <taxon>Hexacorallia</taxon>
        <taxon>Scleractinia</taxon>
        <taxon>Caryophylliina</taxon>
        <taxon>Caryophylliidae</taxon>
        <taxon>Desmophyllum</taxon>
    </lineage>
</organism>
<accession>A0A9W9YDY9</accession>
<proteinExistence type="predicted"/>
<keyword evidence="4" id="KW-1133">Transmembrane helix</keyword>
<dbReference type="InterPro" id="IPR001245">
    <property type="entry name" value="Ser-Thr/Tyr_kinase_cat_dom"/>
</dbReference>